<evidence type="ECO:0000259" key="1">
    <source>
        <dbReference type="SMART" id="SM01205"/>
    </source>
</evidence>
<dbReference type="PANTHER" id="PTHR12741">
    <property type="entry name" value="LYST-INTERACTING PROTEIN LIP5 DOPAMINE RESPONSIVE PROTEIN DRG-1"/>
    <property type="match status" value="1"/>
</dbReference>
<dbReference type="SMART" id="SM01205">
    <property type="entry name" value="FKS1_dom1"/>
    <property type="match status" value="1"/>
</dbReference>
<dbReference type="InterPro" id="IPR026899">
    <property type="entry name" value="FKS1-like_dom1"/>
</dbReference>
<protein>
    <submittedName>
        <fullName evidence="2">Callose synthase 9</fullName>
    </submittedName>
</protein>
<dbReference type="EMBL" id="QGNW01001248">
    <property type="protein sequence ID" value="RVW48615.1"/>
    <property type="molecule type" value="Genomic_DNA"/>
</dbReference>
<evidence type="ECO:0000313" key="3">
    <source>
        <dbReference type="Proteomes" id="UP000288805"/>
    </source>
</evidence>
<proteinExistence type="predicted"/>
<comment type="caution">
    <text evidence="2">The sequence shown here is derived from an EMBL/GenBank/DDBJ whole genome shotgun (WGS) entry which is preliminary data.</text>
</comment>
<reference evidence="2 3" key="1">
    <citation type="journal article" date="2018" name="PLoS Genet.">
        <title>Population sequencing reveals clonal diversity and ancestral inbreeding in the grapevine cultivar Chardonnay.</title>
        <authorList>
            <person name="Roach M.J."/>
            <person name="Johnson D.L."/>
            <person name="Bohlmann J."/>
            <person name="van Vuuren H.J."/>
            <person name="Jones S.J."/>
            <person name="Pretorius I.S."/>
            <person name="Schmidt S.A."/>
            <person name="Borneman A.R."/>
        </authorList>
    </citation>
    <scope>NUCLEOTIDE SEQUENCE [LARGE SCALE GENOMIC DNA]</scope>
    <source>
        <strain evidence="3">cv. Chardonnay</strain>
        <tissue evidence="2">Leaf</tissue>
    </source>
</reference>
<organism evidence="2 3">
    <name type="scientific">Vitis vinifera</name>
    <name type="common">Grape</name>
    <dbReference type="NCBI Taxonomy" id="29760"/>
    <lineage>
        <taxon>Eukaryota</taxon>
        <taxon>Viridiplantae</taxon>
        <taxon>Streptophyta</taxon>
        <taxon>Embryophyta</taxon>
        <taxon>Tracheophyta</taxon>
        <taxon>Spermatophyta</taxon>
        <taxon>Magnoliopsida</taxon>
        <taxon>eudicotyledons</taxon>
        <taxon>Gunneridae</taxon>
        <taxon>Pentapetalae</taxon>
        <taxon>rosids</taxon>
        <taxon>Vitales</taxon>
        <taxon>Vitaceae</taxon>
        <taxon>Viteae</taxon>
        <taxon>Vitis</taxon>
    </lineage>
</organism>
<dbReference type="Proteomes" id="UP000288805">
    <property type="component" value="Unassembled WGS sequence"/>
</dbReference>
<dbReference type="PANTHER" id="PTHR12741:SF47">
    <property type="entry name" value="CALLOSE SYNTHASE 9"/>
    <property type="match status" value="1"/>
</dbReference>
<accession>A0A438ELW7</accession>
<evidence type="ECO:0000313" key="2">
    <source>
        <dbReference type="EMBL" id="RVW48615.1"/>
    </source>
</evidence>
<dbReference type="AlphaFoldDB" id="A0A438ELW7"/>
<dbReference type="Pfam" id="PF14288">
    <property type="entry name" value="FKS1_dom1"/>
    <property type="match status" value="1"/>
</dbReference>
<name>A0A438ELW7_VITVI</name>
<feature type="domain" description="1,3-beta-glucan synthase component FKS1-like" evidence="1">
    <location>
        <begin position="67"/>
        <end position="153"/>
    </location>
</feature>
<sequence length="345" mass="39442">MDWVPPRSLCDMMSISYRGLGNTSRGKILDEAAVRNVFMKSLGNYINWCTYLCIQPAFGNPQDVNREKMLLFVSLNFLIWGEAANIRFLPECLCYLFHHMVRELDEMLRQQIATAQPANSCKSENGVSFLDQIISPLYEIVAAIKERVAWVLDVFLNSIEPSWVNGVGALWKKGESLESRDGRKVRFWVDRWCGDEALSLSFPFLSFNDVEMVERFLFSLQGKRVVINLEDRIRWKEAKDESIDHRLKHCTKARVLWELLFSLSGVLWVLPSLVKEVLLGWHGLFVGRKRVKIDRSFLGKKGKMVLGDAFVFDMACLEGRREEICGSGELGIGAQVFTFVAPSTL</sequence>
<gene>
    <name evidence="2" type="primary">CALS9_6</name>
    <name evidence="2" type="ORF">CK203_098449</name>
</gene>